<feature type="compositionally biased region" description="Polar residues" evidence="1">
    <location>
        <begin position="239"/>
        <end position="251"/>
    </location>
</feature>
<feature type="compositionally biased region" description="Acidic residues" evidence="1">
    <location>
        <begin position="42"/>
        <end position="55"/>
    </location>
</feature>
<feature type="compositionally biased region" description="Polar residues" evidence="1">
    <location>
        <begin position="1573"/>
        <end position="1608"/>
    </location>
</feature>
<feature type="compositionally biased region" description="Basic and acidic residues" evidence="1">
    <location>
        <begin position="416"/>
        <end position="428"/>
    </location>
</feature>
<feature type="compositionally biased region" description="Polar residues" evidence="1">
    <location>
        <begin position="201"/>
        <end position="214"/>
    </location>
</feature>
<feature type="region of interest" description="Disordered" evidence="1">
    <location>
        <begin position="373"/>
        <end position="400"/>
    </location>
</feature>
<feature type="compositionally biased region" description="Basic and acidic residues" evidence="1">
    <location>
        <begin position="1981"/>
        <end position="1992"/>
    </location>
</feature>
<reference evidence="2 3" key="1">
    <citation type="journal article" date="2013" name="PLoS Genet.">
        <title>Genomic mechanisms accounting for the adaptation to parasitism in nematode-trapping fungi.</title>
        <authorList>
            <person name="Meerupati T."/>
            <person name="Andersson K.M."/>
            <person name="Friman E."/>
            <person name="Kumar D."/>
            <person name="Tunlid A."/>
            <person name="Ahren D."/>
        </authorList>
    </citation>
    <scope>NUCLEOTIDE SEQUENCE [LARGE SCALE GENOMIC DNA]</scope>
    <source>
        <strain evidence="2 3">CBS 200.50</strain>
    </source>
</reference>
<feature type="compositionally biased region" description="Polar residues" evidence="1">
    <location>
        <begin position="1862"/>
        <end position="1873"/>
    </location>
</feature>
<feature type="compositionally biased region" description="Low complexity" evidence="1">
    <location>
        <begin position="1308"/>
        <end position="1322"/>
    </location>
</feature>
<feature type="compositionally biased region" description="Pro residues" evidence="1">
    <location>
        <begin position="1821"/>
        <end position="1839"/>
    </location>
</feature>
<feature type="region of interest" description="Disordered" evidence="1">
    <location>
        <begin position="416"/>
        <end position="517"/>
    </location>
</feature>
<protein>
    <submittedName>
        <fullName evidence="2">Uncharacterized protein</fullName>
    </submittedName>
</protein>
<feature type="compositionally biased region" description="Low complexity" evidence="1">
    <location>
        <begin position="179"/>
        <end position="193"/>
    </location>
</feature>
<feature type="compositionally biased region" description="Low complexity" evidence="1">
    <location>
        <begin position="283"/>
        <end position="309"/>
    </location>
</feature>
<feature type="compositionally biased region" description="Polar residues" evidence="1">
    <location>
        <begin position="115"/>
        <end position="131"/>
    </location>
</feature>
<feature type="compositionally biased region" description="Low complexity" evidence="1">
    <location>
        <begin position="2009"/>
        <end position="2026"/>
    </location>
</feature>
<reference evidence="3" key="2">
    <citation type="submission" date="2013-04" db="EMBL/GenBank/DDBJ databases">
        <title>Genomic mechanisms accounting for the adaptation to parasitism in nematode-trapping fungi.</title>
        <authorList>
            <person name="Ahren D.G."/>
        </authorList>
    </citation>
    <scope>NUCLEOTIDE SEQUENCE [LARGE SCALE GENOMIC DNA]</scope>
    <source>
        <strain evidence="3">CBS 200.50</strain>
    </source>
</reference>
<dbReference type="OMA" id="FNDWEYF"/>
<sequence length="2106" mass="226217">MAYNNRYQEPPTNNLNPARFAQNPTRMKSTRWTAAKTHNYDGDDWGDDDYDDEYGGDIYTSPYQQQQPPPPPQNSRLSQYGNQDFSFNRSSTQPLSQISYSRQESEDVHRPLARQGTSPAGPPNNQSSGSAGIQRKPSKMDRERAAQKPGHDEQEHVESPVAANPQPDPQSAISPAFYPPTSASQPSSFSPAATNEGYETPTKQPSSPTQSLRGSPTIRRPADIYAAAMRKSLEAHTISVDTGSSDASQPADNERPLTVEEPAATVQMVSGGYNESTVFDAAASEPTPEPSITSSVTPSVSVNVASPTAEDATTEEGNAAARDLPPRNSALFLDVNTDDDISRNIRLITPPPSQKSHFLMVPEPVQEPIQAAYDSSDDEEKLGLFHTSTPPRRQSLSPTSAAAEYGFHQAGFPVEAHDESPVETHPDLAVEIYGQSALETPTAETHIEQRQAEPLTESPVEAHVNSQQEVLREAANVPVRSEAASPSEYGTHPPSSQGSPIDSSTPQTQSIGEKVSGATSMVSNAFSSLVTNAFGRDSDTEPNSQIPRSESPAQQTREQTTSAPSFAAIFAGPETPSGAAAQAEDDRPSQSSQPSQPVQSAQPGIAPVPQLDIHISSREATPDRLDEEEEEATIEEAQTGAWGMATHVAISQSQNQSPTKTTPTQSPLVTELSQPLITKASQPVIHTPQPTSSSIEQSAIIEVQSSDRAISPASHASSSAISKSPSLTTPVAPAQPSDRRSPQPISFAEFIKRSPQSTPTGVSSTPPMASSPPVASGSPGLSAPAPAAQTAPVSFKAFMTNRSNPMPEPERSTPPSSTPPAPSFRAFLSQKAPVSQPNAYEAEPVPTSQTVAETQPAPANQFVAEPQPDAASLVTEPQTIVPGETPVPEGSTKVSPTSEGEALRQAILKRLDAESQPQTPDTPNDNIRNADNQFENHPTSSSIVGTEPNSPTIDRTPSYKGKMPQRTASLAVSDVSEDRYRPQPFENAQYPRYQKQASGKSYPPPPESDISAPSKSGDEGVFTPPAQSFVGEQQPEYEPSIQEERGYQPSITSEQFVPSPVDTVHPTKPFQMQRDFNEIPTLLNLSDILALSDAKDRIAASEKARKIHAQQGQQGTHDLQVWLHHVQQISHQNAQLWTYNSTRPGMHDLRSNPLVSGRFDLFAQQNRGDANKWKAWGRLDDGIAGSRPSTAATDDYMAPKPKATQLQGNQQQGVMQNQDRKFGSQPAHQNRSQIPNQQPQGQPPQVHDFAIKNPNQATQVNGAHAEAPKQEEPHEDKKKSGLGKKLRGILGGRKKDKAEAQPADTSSQPPTQAPPKQQQIPIQPVPLPQNEKYPPNIAQHGPQFVANGAAAPQNHTQQQQQQQPPNKIDLPKQDAFLPPLSFQQGSKSPGLSAVMNIPNSNSVPDLRARSQNQQPKEDGSQKPSQGMPDQSGQQQVLSGPPGPRRPSTADNQGPPPPRNFDEDAPPPLRRISTSKPPPPRKRISSIPPTVQEGGLAPSSFDHSQPPSRESQDNSVRPGTGSGYPPYAGAQQGPGPSHLRPQETSSGYEPSVVSEASTTEQTSKKSRFSVFKIKNSSATPASSTAQGSGDNTGSPRHSVHTIGSQPSTTGERRSSSFFKKFDQLVVGKERANEFHQQQAQQQQLQNPPSNQNAAQQPGPDPGINRQQSFPTTDGSNSIQPTPENKKKGRFASLISDLKPADNHENKSRKPSIFSGGKGHQENNAVVQAQGGPAENQPQNLNTAYPPTNLQAAQSQAPVYSPDGNVVVPIPGQYYSVGQGSSIQSSNGYVNGNVPPQGQFAQGIPPPPGAPTQTATVTRKSSNPPPPAARFLAPPPSPPPVARKMNTGRAPPHEEESIYAPPVNTRTTPVYQSKNDGPPPLQPHQTSSPSPPPRVVYAPPEPPVSKAPPPVQSETISPPVIEQPPTIQVPRYTEQENKVVSPVTRAMEPEPPSFSVQSTGFVVADVMTTPPPVESSPPPAIMHKVETPMEEPPRVEVTPATATEPEPPKLEPSVPVTVEPSPITSESSASKEQEPKEEPAQPQKEPTVQAESSTKPEAPKIMYAEDFDKIAVMPEGPVPETKKPEEDEDERIVMSATTTIGFNDWEYF</sequence>
<proteinExistence type="predicted"/>
<comment type="caution">
    <text evidence="2">The sequence shown here is derived from an EMBL/GenBank/DDBJ whole genome shotgun (WGS) entry which is preliminary data.</text>
</comment>
<feature type="compositionally biased region" description="Polar residues" evidence="1">
    <location>
        <begin position="541"/>
        <end position="564"/>
    </location>
</feature>
<feature type="compositionally biased region" description="Polar residues" evidence="1">
    <location>
        <begin position="1734"/>
        <end position="1755"/>
    </location>
</feature>
<feature type="compositionally biased region" description="Low complexity" evidence="1">
    <location>
        <begin position="1522"/>
        <end position="1535"/>
    </location>
</feature>
<feature type="compositionally biased region" description="Basic residues" evidence="1">
    <location>
        <begin position="1280"/>
        <end position="1295"/>
    </location>
</feature>
<feature type="region of interest" description="Disordered" evidence="1">
    <location>
        <begin position="281"/>
        <end position="325"/>
    </location>
</feature>
<feature type="region of interest" description="Disordered" evidence="1">
    <location>
        <begin position="1202"/>
        <end position="1755"/>
    </location>
</feature>
<feature type="region of interest" description="Disordered" evidence="1">
    <location>
        <begin position="1"/>
        <end position="263"/>
    </location>
</feature>
<feature type="compositionally biased region" description="Polar residues" evidence="1">
    <location>
        <begin position="74"/>
        <end position="102"/>
    </location>
</feature>
<feature type="compositionally biased region" description="Basic and acidic residues" evidence="1">
    <location>
        <begin position="1609"/>
        <end position="1632"/>
    </location>
</feature>
<feature type="compositionally biased region" description="Basic and acidic residues" evidence="1">
    <location>
        <begin position="615"/>
        <end position="624"/>
    </location>
</feature>
<dbReference type="OrthoDB" id="5358243at2759"/>
<feature type="compositionally biased region" description="Basic and acidic residues" evidence="1">
    <location>
        <begin position="2027"/>
        <end position="2037"/>
    </location>
</feature>
<evidence type="ECO:0000313" key="3">
    <source>
        <dbReference type="Proteomes" id="UP000015100"/>
    </source>
</evidence>
<feature type="compositionally biased region" description="Low complexity" evidence="1">
    <location>
        <begin position="589"/>
        <end position="603"/>
    </location>
</feature>
<feature type="region of interest" description="Disordered" evidence="1">
    <location>
        <begin position="1784"/>
        <end position="1933"/>
    </location>
</feature>
<feature type="compositionally biased region" description="Polar residues" evidence="1">
    <location>
        <begin position="1500"/>
        <end position="1516"/>
    </location>
</feature>
<feature type="compositionally biased region" description="Pro residues" evidence="1">
    <location>
        <begin position="1887"/>
        <end position="1909"/>
    </location>
</feature>
<dbReference type="EMBL" id="AQGS01000640">
    <property type="protein sequence ID" value="EPS37448.1"/>
    <property type="molecule type" value="Genomic_DNA"/>
</dbReference>
<feature type="compositionally biased region" description="Polar residues" evidence="1">
    <location>
        <begin position="386"/>
        <end position="400"/>
    </location>
</feature>
<accession>S8BDY4</accession>
<evidence type="ECO:0000313" key="2">
    <source>
        <dbReference type="EMBL" id="EPS37448.1"/>
    </source>
</evidence>
<dbReference type="HOGENOM" id="CLU_232313_0_0_1"/>
<feature type="compositionally biased region" description="Polar residues" evidence="1">
    <location>
        <begin position="1"/>
        <end position="32"/>
    </location>
</feature>
<feature type="compositionally biased region" description="Polar residues" evidence="1">
    <location>
        <begin position="1421"/>
        <end position="1437"/>
    </location>
</feature>
<feature type="compositionally biased region" description="Basic and acidic residues" evidence="1">
    <location>
        <begin position="1697"/>
        <end position="1706"/>
    </location>
</feature>
<feature type="compositionally biased region" description="Low complexity" evidence="1">
    <location>
        <begin position="1993"/>
        <end position="2002"/>
    </location>
</feature>
<feature type="region of interest" description="Disordered" evidence="1">
    <location>
        <begin position="533"/>
        <end position="1026"/>
    </location>
</feature>
<name>S8BDY4_DACHA</name>
<feature type="compositionally biased region" description="Basic and acidic residues" evidence="1">
    <location>
        <begin position="1266"/>
        <end position="1279"/>
    </location>
</feature>
<feature type="region of interest" description="Disordered" evidence="1">
    <location>
        <begin position="1965"/>
        <end position="2064"/>
    </location>
</feature>
<feature type="compositionally biased region" description="Low complexity" evidence="1">
    <location>
        <begin position="651"/>
        <end position="667"/>
    </location>
</feature>
<feature type="compositionally biased region" description="Polar residues" evidence="1">
    <location>
        <begin position="688"/>
        <end position="708"/>
    </location>
</feature>
<feature type="compositionally biased region" description="Low complexity" evidence="1">
    <location>
        <begin position="709"/>
        <end position="726"/>
    </location>
</feature>
<evidence type="ECO:0000256" key="1">
    <source>
        <dbReference type="SAM" id="MobiDB-lite"/>
    </source>
</evidence>
<feature type="compositionally biased region" description="Acidic residues" evidence="1">
    <location>
        <begin position="625"/>
        <end position="634"/>
    </location>
</feature>
<gene>
    <name evidence="2" type="ORF">H072_8891</name>
</gene>
<feature type="compositionally biased region" description="Low complexity" evidence="1">
    <location>
        <begin position="1205"/>
        <end position="1217"/>
    </location>
</feature>
<feature type="compositionally biased region" description="Polar residues" evidence="1">
    <location>
        <begin position="1541"/>
        <end position="1560"/>
    </location>
</feature>
<keyword evidence="3" id="KW-1185">Reference proteome</keyword>
<feature type="compositionally biased region" description="Polar residues" evidence="1">
    <location>
        <begin position="915"/>
        <end position="955"/>
    </location>
</feature>
<feature type="compositionally biased region" description="Low complexity" evidence="1">
    <location>
        <begin position="763"/>
        <end position="788"/>
    </location>
</feature>
<feature type="compositionally biased region" description="Pro residues" evidence="1">
    <location>
        <begin position="1967"/>
        <end position="1978"/>
    </location>
</feature>
<feature type="compositionally biased region" description="Low complexity" evidence="1">
    <location>
        <begin position="1233"/>
        <end position="1245"/>
    </location>
</feature>
<feature type="compositionally biased region" description="Polar residues" evidence="1">
    <location>
        <begin position="493"/>
        <end position="517"/>
    </location>
</feature>
<feature type="compositionally biased region" description="Polar residues" evidence="1">
    <location>
        <begin position="671"/>
        <end position="681"/>
    </location>
</feature>
<feature type="compositionally biased region" description="Polar residues" evidence="1">
    <location>
        <begin position="1663"/>
        <end position="1681"/>
    </location>
</feature>
<organism evidence="2 3">
    <name type="scientific">Dactylellina haptotyla (strain CBS 200.50)</name>
    <name type="common">Nematode-trapping fungus</name>
    <name type="synonym">Monacrosporium haptotylum</name>
    <dbReference type="NCBI Taxonomy" id="1284197"/>
    <lineage>
        <taxon>Eukaryota</taxon>
        <taxon>Fungi</taxon>
        <taxon>Dikarya</taxon>
        <taxon>Ascomycota</taxon>
        <taxon>Pezizomycotina</taxon>
        <taxon>Orbiliomycetes</taxon>
        <taxon>Orbiliales</taxon>
        <taxon>Orbiliaceae</taxon>
        <taxon>Dactylellina</taxon>
    </lineage>
</organism>
<feature type="compositionally biased region" description="Basic and acidic residues" evidence="1">
    <location>
        <begin position="138"/>
        <end position="158"/>
    </location>
</feature>
<feature type="compositionally biased region" description="Low complexity" evidence="1">
    <location>
        <begin position="1635"/>
        <end position="1656"/>
    </location>
</feature>
<dbReference type="Proteomes" id="UP000015100">
    <property type="component" value="Unassembled WGS sequence"/>
</dbReference>
<feature type="compositionally biased region" description="Polar residues" evidence="1">
    <location>
        <begin position="1397"/>
        <end position="1414"/>
    </location>
</feature>